<dbReference type="EMBL" id="JAANXN010000004">
    <property type="protein sequence ID" value="MDF8370900.1"/>
    <property type="molecule type" value="Genomic_DNA"/>
</dbReference>
<name>A0ABD4XIL4_WEIPA</name>
<dbReference type="RefSeq" id="WP_277362198.1">
    <property type="nucleotide sequence ID" value="NZ_CP049940.1"/>
</dbReference>
<feature type="transmembrane region" description="Helical" evidence="1">
    <location>
        <begin position="80"/>
        <end position="107"/>
    </location>
</feature>
<gene>
    <name evidence="2" type="ORF">G9403_04390</name>
</gene>
<evidence type="ECO:0000313" key="3">
    <source>
        <dbReference type="Proteomes" id="UP001215461"/>
    </source>
</evidence>
<protein>
    <submittedName>
        <fullName evidence="2">AzlD domain-containing protein</fullName>
    </submittedName>
</protein>
<reference evidence="2 3" key="1">
    <citation type="submission" date="2020-03" db="EMBL/GenBank/DDBJ databases">
        <title>Comparative genomics of Weissella paramesenteroides.</title>
        <authorList>
            <person name="Kant R."/>
            <person name="Takala T."/>
            <person name="Saris P."/>
        </authorList>
    </citation>
    <scope>NUCLEOTIDE SEQUENCE [LARGE SCALE GENOMIC DNA]</scope>
    <source>
        <strain evidence="2 3">SJ27-4</strain>
    </source>
</reference>
<dbReference type="Pfam" id="PF05437">
    <property type="entry name" value="AzlD"/>
    <property type="match status" value="1"/>
</dbReference>
<sequence>MPSNEFVIWTIILCSIVTWASRVMPFIILRYIKLPQVIVEFLDFVPIVIMSALWFENLFIQHFGQLPSINWLNFFATIPTLIAALLFKNLSLIVLVGVVSITILRLIM</sequence>
<dbReference type="AlphaFoldDB" id="A0ABD4XIL4"/>
<feature type="transmembrane region" description="Helical" evidence="1">
    <location>
        <begin position="6"/>
        <end position="29"/>
    </location>
</feature>
<accession>A0ABD4XIL4</accession>
<comment type="caution">
    <text evidence="2">The sequence shown here is derived from an EMBL/GenBank/DDBJ whole genome shotgun (WGS) entry which is preliminary data.</text>
</comment>
<keyword evidence="1" id="KW-0812">Transmembrane</keyword>
<keyword evidence="1" id="KW-0472">Membrane</keyword>
<dbReference type="InterPro" id="IPR008407">
    <property type="entry name" value="Brnchd-chn_aa_trnsp_AzlD"/>
</dbReference>
<evidence type="ECO:0000313" key="2">
    <source>
        <dbReference type="EMBL" id="MDF8370900.1"/>
    </source>
</evidence>
<dbReference type="Proteomes" id="UP001215461">
    <property type="component" value="Unassembled WGS sequence"/>
</dbReference>
<evidence type="ECO:0000256" key="1">
    <source>
        <dbReference type="SAM" id="Phobius"/>
    </source>
</evidence>
<keyword evidence="1" id="KW-1133">Transmembrane helix</keyword>
<feature type="transmembrane region" description="Helical" evidence="1">
    <location>
        <begin position="41"/>
        <end position="60"/>
    </location>
</feature>
<organism evidence="2 3">
    <name type="scientific">Weissella paramesenteroides</name>
    <name type="common">Leuconostoc paramesenteroides</name>
    <dbReference type="NCBI Taxonomy" id="1249"/>
    <lineage>
        <taxon>Bacteria</taxon>
        <taxon>Bacillati</taxon>
        <taxon>Bacillota</taxon>
        <taxon>Bacilli</taxon>
        <taxon>Lactobacillales</taxon>
        <taxon>Lactobacillaceae</taxon>
        <taxon>Weissella</taxon>
    </lineage>
</organism>
<proteinExistence type="predicted"/>